<accession>A0ABW8GHE3</accession>
<keyword evidence="7 10" id="KW-0653">Protein transport</keyword>
<evidence type="ECO:0000256" key="7">
    <source>
        <dbReference type="ARBA" id="ARBA00022927"/>
    </source>
</evidence>
<gene>
    <name evidence="13" type="ORF">ACIKP9_00975</name>
</gene>
<keyword evidence="9" id="KW-0472">Membrane</keyword>
<evidence type="ECO:0000256" key="3">
    <source>
        <dbReference type="ARBA" id="ARBA00022448"/>
    </source>
</evidence>
<dbReference type="InterPro" id="IPR037682">
    <property type="entry name" value="TonB_C"/>
</dbReference>
<feature type="domain" description="TonB C-terminal" evidence="12">
    <location>
        <begin position="165"/>
        <end position="256"/>
    </location>
</feature>
<dbReference type="EMBL" id="JBIWXY010000001">
    <property type="protein sequence ID" value="MFJ5444793.1"/>
    <property type="molecule type" value="Genomic_DNA"/>
</dbReference>
<dbReference type="RefSeq" id="WP_400878095.1">
    <property type="nucleotide sequence ID" value="NZ_JBIWXY010000001.1"/>
</dbReference>
<dbReference type="PROSITE" id="PS52015">
    <property type="entry name" value="TONB_CTD"/>
    <property type="match status" value="1"/>
</dbReference>
<dbReference type="SUPFAM" id="SSF74653">
    <property type="entry name" value="TolA/TonB C-terminal domain"/>
    <property type="match status" value="1"/>
</dbReference>
<evidence type="ECO:0000259" key="12">
    <source>
        <dbReference type="PROSITE" id="PS52015"/>
    </source>
</evidence>
<evidence type="ECO:0000256" key="10">
    <source>
        <dbReference type="RuleBase" id="RU362123"/>
    </source>
</evidence>
<keyword evidence="8" id="KW-1133">Transmembrane helix</keyword>
<proteinExistence type="inferred from homology"/>
<evidence type="ECO:0000256" key="11">
    <source>
        <dbReference type="SAM" id="MobiDB-lite"/>
    </source>
</evidence>
<evidence type="ECO:0000256" key="8">
    <source>
        <dbReference type="ARBA" id="ARBA00022989"/>
    </source>
</evidence>
<dbReference type="InterPro" id="IPR006260">
    <property type="entry name" value="TonB/TolA_C"/>
</dbReference>
<evidence type="ECO:0000256" key="2">
    <source>
        <dbReference type="ARBA" id="ARBA00006555"/>
    </source>
</evidence>
<keyword evidence="14" id="KW-1185">Reference proteome</keyword>
<name>A0ABW8GHE3_9PROT</name>
<feature type="compositionally biased region" description="Basic and acidic residues" evidence="11">
    <location>
        <begin position="110"/>
        <end position="122"/>
    </location>
</feature>
<keyword evidence="6" id="KW-0812">Transmembrane</keyword>
<dbReference type="PANTHER" id="PTHR33446:SF2">
    <property type="entry name" value="PROTEIN TONB"/>
    <property type="match status" value="1"/>
</dbReference>
<dbReference type="InterPro" id="IPR003538">
    <property type="entry name" value="TonB"/>
</dbReference>
<dbReference type="Proteomes" id="UP001617669">
    <property type="component" value="Unassembled WGS sequence"/>
</dbReference>
<dbReference type="InterPro" id="IPR051045">
    <property type="entry name" value="TonB-dependent_transducer"/>
</dbReference>
<organism evidence="13 14">
    <name type="scientific">Methylobacillus methanolivorans</name>
    <dbReference type="NCBI Taxonomy" id="1848927"/>
    <lineage>
        <taxon>Bacteria</taxon>
        <taxon>Pseudomonadati</taxon>
        <taxon>Pseudomonadota</taxon>
        <taxon>Betaproteobacteria</taxon>
        <taxon>Nitrosomonadales</taxon>
        <taxon>Methylophilaceae</taxon>
        <taxon>Methylobacillus</taxon>
    </lineage>
</organism>
<sequence>MSQKLIRSLIPKRVSREQDQQDFSAKALIATVVIHAAVFAGLIAVSTREPHQEDAAPPIMVSLVKSPEPVPEVAITEPEPQPKPKPPEPKPKPKPKPKVVDKPVPIEAPKPVEEVKEVKQEVSEPQPQEMKQAPSQAPVQDKPVVAEKIEQVKPPEPKDQPIPEIAISGVSYLHQEMPVYPAMSRRLGEQGVVMLRILISESGVPESIQIESSSGSERLDKAALEATKKSRFNPYKRNNKPMKVSVIAPVRFSISD</sequence>
<evidence type="ECO:0000313" key="14">
    <source>
        <dbReference type="Proteomes" id="UP001617669"/>
    </source>
</evidence>
<evidence type="ECO:0000256" key="1">
    <source>
        <dbReference type="ARBA" id="ARBA00004383"/>
    </source>
</evidence>
<keyword evidence="10" id="KW-0735">Signal-anchor</keyword>
<dbReference type="NCBIfam" id="TIGR01352">
    <property type="entry name" value="tonB_Cterm"/>
    <property type="match status" value="1"/>
</dbReference>
<feature type="compositionally biased region" description="Basic and acidic residues" evidence="11">
    <location>
        <begin position="80"/>
        <end position="91"/>
    </location>
</feature>
<reference evidence="13 14" key="1">
    <citation type="submission" date="2024-11" db="EMBL/GenBank/DDBJ databases">
        <authorList>
            <person name="Kaparullina E.N."/>
            <person name="Delegan Y.A."/>
            <person name="Doronina N.V."/>
        </authorList>
    </citation>
    <scope>NUCLEOTIDE SEQUENCE [LARGE SCALE GENOMIC DNA]</scope>
    <source>
        <strain evidence="13 14">7sh_L</strain>
    </source>
</reference>
<evidence type="ECO:0000313" key="13">
    <source>
        <dbReference type="EMBL" id="MFJ5444793.1"/>
    </source>
</evidence>
<evidence type="ECO:0000256" key="5">
    <source>
        <dbReference type="ARBA" id="ARBA00022519"/>
    </source>
</evidence>
<evidence type="ECO:0000256" key="4">
    <source>
        <dbReference type="ARBA" id="ARBA00022475"/>
    </source>
</evidence>
<keyword evidence="5 10" id="KW-0997">Cell inner membrane</keyword>
<dbReference type="Pfam" id="PF03544">
    <property type="entry name" value="TonB_C"/>
    <property type="match status" value="1"/>
</dbReference>
<evidence type="ECO:0000256" key="6">
    <source>
        <dbReference type="ARBA" id="ARBA00022692"/>
    </source>
</evidence>
<dbReference type="Gene3D" id="3.30.1150.10">
    <property type="match status" value="1"/>
</dbReference>
<comment type="caution">
    <text evidence="13">The sequence shown here is derived from an EMBL/GenBank/DDBJ whole genome shotgun (WGS) entry which is preliminary data.</text>
</comment>
<comment type="function">
    <text evidence="10">Interacts with outer membrane receptor proteins that carry out high-affinity binding and energy dependent uptake into the periplasmic space of specific substrates. It could act to transduce energy from the cytoplasmic membrane to specific energy-requiring processes in the outer membrane, resulting in the release into the periplasm of ligands bound by these outer membrane proteins.</text>
</comment>
<comment type="subcellular location">
    <subcellularLocation>
        <location evidence="1 10">Cell inner membrane</location>
        <topology evidence="1 10">Single-pass membrane protein</topology>
        <orientation evidence="1 10">Periplasmic side</orientation>
    </subcellularLocation>
</comment>
<dbReference type="PANTHER" id="PTHR33446">
    <property type="entry name" value="PROTEIN TONB-RELATED"/>
    <property type="match status" value="1"/>
</dbReference>
<keyword evidence="4 10" id="KW-1003">Cell membrane</keyword>
<comment type="similarity">
    <text evidence="2 10">Belongs to the TonB family.</text>
</comment>
<feature type="region of interest" description="Disordered" evidence="11">
    <location>
        <begin position="70"/>
        <end position="141"/>
    </location>
</feature>
<dbReference type="PRINTS" id="PR01374">
    <property type="entry name" value="TONBPROTEIN"/>
</dbReference>
<protein>
    <recommendedName>
        <fullName evidence="10">Protein TonB</fullName>
    </recommendedName>
</protein>
<keyword evidence="3 10" id="KW-0813">Transport</keyword>
<evidence type="ECO:0000256" key="9">
    <source>
        <dbReference type="ARBA" id="ARBA00023136"/>
    </source>
</evidence>